<keyword evidence="3" id="KW-1185">Reference proteome</keyword>
<proteinExistence type="predicted"/>
<organism evidence="2 3">
    <name type="scientific">Engelhardtia mirabilis</name>
    <dbReference type="NCBI Taxonomy" id="2528011"/>
    <lineage>
        <taxon>Bacteria</taxon>
        <taxon>Pseudomonadati</taxon>
        <taxon>Planctomycetota</taxon>
        <taxon>Planctomycetia</taxon>
        <taxon>Planctomycetia incertae sedis</taxon>
        <taxon>Engelhardtia</taxon>
    </lineage>
</organism>
<feature type="coiled-coil region" evidence="1">
    <location>
        <begin position="197"/>
        <end position="249"/>
    </location>
</feature>
<dbReference type="RefSeq" id="WP_145067446.1">
    <property type="nucleotide sequence ID" value="NZ_CP036287.1"/>
</dbReference>
<evidence type="ECO:0000313" key="3">
    <source>
        <dbReference type="Proteomes" id="UP000316921"/>
    </source>
</evidence>
<accession>A0A518BN82</accession>
<dbReference type="KEGG" id="pbap:Pla133_35370"/>
<evidence type="ECO:0000256" key="1">
    <source>
        <dbReference type="SAM" id="Coils"/>
    </source>
</evidence>
<feature type="coiled-coil region" evidence="1">
    <location>
        <begin position="57"/>
        <end position="128"/>
    </location>
</feature>
<name>A0A518BN82_9BACT</name>
<reference evidence="2 3" key="1">
    <citation type="submission" date="2019-02" db="EMBL/GenBank/DDBJ databases">
        <title>Deep-cultivation of Planctomycetes and their phenomic and genomic characterization uncovers novel biology.</title>
        <authorList>
            <person name="Wiegand S."/>
            <person name="Jogler M."/>
            <person name="Boedeker C."/>
            <person name="Pinto D."/>
            <person name="Vollmers J."/>
            <person name="Rivas-Marin E."/>
            <person name="Kohn T."/>
            <person name="Peeters S.H."/>
            <person name="Heuer A."/>
            <person name="Rast P."/>
            <person name="Oberbeckmann S."/>
            <person name="Bunk B."/>
            <person name="Jeske O."/>
            <person name="Meyerdierks A."/>
            <person name="Storesund J.E."/>
            <person name="Kallscheuer N."/>
            <person name="Luecker S."/>
            <person name="Lage O.M."/>
            <person name="Pohl T."/>
            <person name="Merkel B.J."/>
            <person name="Hornburger P."/>
            <person name="Mueller R.-W."/>
            <person name="Bruemmer F."/>
            <person name="Labrenz M."/>
            <person name="Spormann A.M."/>
            <person name="Op den Camp H."/>
            <person name="Overmann J."/>
            <person name="Amann R."/>
            <person name="Jetten M.S.M."/>
            <person name="Mascher T."/>
            <person name="Medema M.H."/>
            <person name="Devos D.P."/>
            <person name="Kaster A.-K."/>
            <person name="Ovreas L."/>
            <person name="Rohde M."/>
            <person name="Galperin M.Y."/>
            <person name="Jogler C."/>
        </authorList>
    </citation>
    <scope>NUCLEOTIDE SEQUENCE [LARGE SCALE GENOMIC DNA]</scope>
    <source>
        <strain evidence="2 3">Pla133</strain>
    </source>
</reference>
<protein>
    <submittedName>
        <fullName evidence="2">Uncharacterized protein</fullName>
    </submittedName>
</protein>
<dbReference type="Proteomes" id="UP000316921">
    <property type="component" value="Chromosome"/>
</dbReference>
<keyword evidence="1" id="KW-0175">Coiled coil</keyword>
<dbReference type="AlphaFoldDB" id="A0A518BN82"/>
<evidence type="ECO:0000313" key="2">
    <source>
        <dbReference type="EMBL" id="QDU68440.1"/>
    </source>
</evidence>
<feature type="coiled-coil region" evidence="1">
    <location>
        <begin position="708"/>
        <end position="735"/>
    </location>
</feature>
<dbReference type="EMBL" id="CP036287">
    <property type="protein sequence ID" value="QDU68440.1"/>
    <property type="molecule type" value="Genomic_DNA"/>
</dbReference>
<sequence length="740" mass="76458">MNIDTIGLAAACALPLGFALIGEGSTTQNAVAQLASAPVASTVAAPASALAPAPQSTEGVNDELDGLRRDIEELRAKLEAARADSRDSQLAVEQDARLRELERAETERVRADTERAAVKLKLAELEREGALIRELAAGASDDAREVLEVQLAEIGAALSKGERMVQQRRSLAEALAAEPSAASTDAQALLAKAKYKAAVGQAQRAELEEQLARAEAGLNDAEVRRIDALRQAKAQLDAATAETEQVRSLVRKLAAERSAQPDGGGAQVDEFVIGKGTNVIVERIAAGADGAKQKALLGKLGYLGSSDESDGAKIKGLLSKLGYLHASDDDREGVNVTQSGTRIVRVQVGEGEGSGPVVEAQGFKLEGEDGDQPVYLELQVDSDGDTLQIQPQLLQLFRAAPAGGSGPRASSGGGSTFVFKSADGSSAFEGKGGNVFFGGSGGPSAGGGSTPHKIIEIQEGGSAFKGQGHNVFFGQGGGQVLRVDGMTGTLLERPSGDGDESREVQVWVTGEGSGGSGAFSGKAENFFFSDNGAVEVHKGQFGSDDHGDHHDGGAVKRWTTEDGTHYEVRTVIGKSTGQGSDAPSAGHFTHDSHTPFKWKSAEGEDGEVGFGLMFGGQEGEHGIGWAPADSGDGGPGVHWFSGGGAGGASPFKFELQGGPDGEAPHAPHGGMVFGQPGGGRELVVIHGDGSSGFEVHNHIGSDGPSGNSAELKEILDSMQQELKAIRKELAELRKSMGSDR</sequence>
<gene>
    <name evidence="2" type="ORF">Pla133_35370</name>
</gene>